<gene>
    <name evidence="1" type="ORF">H257_11160</name>
</gene>
<name>W4G3C3_APHAT</name>
<reference evidence="1" key="1">
    <citation type="submission" date="2013-12" db="EMBL/GenBank/DDBJ databases">
        <title>The Genome Sequence of Aphanomyces astaci APO3.</title>
        <authorList>
            <consortium name="The Broad Institute Genomics Platform"/>
            <person name="Russ C."/>
            <person name="Tyler B."/>
            <person name="van West P."/>
            <person name="Dieguez-Uribeondo J."/>
            <person name="Young S.K."/>
            <person name="Zeng Q."/>
            <person name="Gargeya S."/>
            <person name="Fitzgerald M."/>
            <person name="Abouelleil A."/>
            <person name="Alvarado L."/>
            <person name="Chapman S.B."/>
            <person name="Gainer-Dewar J."/>
            <person name="Goldberg J."/>
            <person name="Griggs A."/>
            <person name="Gujja S."/>
            <person name="Hansen M."/>
            <person name="Howarth C."/>
            <person name="Imamovic A."/>
            <person name="Ireland A."/>
            <person name="Larimer J."/>
            <person name="McCowan C."/>
            <person name="Murphy C."/>
            <person name="Pearson M."/>
            <person name="Poon T.W."/>
            <person name="Priest M."/>
            <person name="Roberts A."/>
            <person name="Saif S."/>
            <person name="Shea T."/>
            <person name="Sykes S."/>
            <person name="Wortman J."/>
            <person name="Nusbaum C."/>
            <person name="Birren B."/>
        </authorList>
    </citation>
    <scope>NUCLEOTIDE SEQUENCE [LARGE SCALE GENOMIC DNA]</scope>
    <source>
        <strain evidence="1">APO3</strain>
    </source>
</reference>
<dbReference type="VEuPathDB" id="FungiDB:H257_11160"/>
<proteinExistence type="predicted"/>
<dbReference type="RefSeq" id="XP_009836308.1">
    <property type="nucleotide sequence ID" value="XM_009838006.1"/>
</dbReference>
<dbReference type="EMBL" id="KI913145">
    <property type="protein sequence ID" value="ETV74202.1"/>
    <property type="molecule type" value="Genomic_DNA"/>
</dbReference>
<dbReference type="GeneID" id="20813156"/>
<sequence length="107" mass="11602">MTASVKMATRSALQTCITPMHTSCSIARFRTSSTPPACPLAGIEVPQNASNTNNCMTLTSCDDVDGYAEEYVEHTLSTQNCVGEKWRCTTVVSRCRVADVHPVEKST</sequence>
<dbReference type="AlphaFoldDB" id="W4G3C3"/>
<evidence type="ECO:0000313" key="1">
    <source>
        <dbReference type="EMBL" id="ETV74202.1"/>
    </source>
</evidence>
<accession>W4G3C3</accession>
<organism evidence="1">
    <name type="scientific">Aphanomyces astaci</name>
    <name type="common">Crayfish plague agent</name>
    <dbReference type="NCBI Taxonomy" id="112090"/>
    <lineage>
        <taxon>Eukaryota</taxon>
        <taxon>Sar</taxon>
        <taxon>Stramenopiles</taxon>
        <taxon>Oomycota</taxon>
        <taxon>Saprolegniomycetes</taxon>
        <taxon>Saprolegniales</taxon>
        <taxon>Verrucalvaceae</taxon>
        <taxon>Aphanomyces</taxon>
    </lineage>
</organism>
<protein>
    <submittedName>
        <fullName evidence="1">Uncharacterized protein</fullName>
    </submittedName>
</protein>